<reference evidence="10" key="1">
    <citation type="submission" date="2021-02" db="EMBL/GenBank/DDBJ databases">
        <authorList>
            <person name="Nowell W R."/>
        </authorList>
    </citation>
    <scope>NUCLEOTIDE SEQUENCE</scope>
</reference>
<keyword evidence="3" id="KW-0256">Endoplasmic reticulum</keyword>
<dbReference type="Pfam" id="PF07915">
    <property type="entry name" value="PRKCSH"/>
    <property type="match status" value="2"/>
</dbReference>
<evidence type="ECO:0000313" key="10">
    <source>
        <dbReference type="EMBL" id="CAF0736714.1"/>
    </source>
</evidence>
<dbReference type="GO" id="GO:0030968">
    <property type="term" value="P:endoplasmic reticulum unfolded protein response"/>
    <property type="evidence" value="ECO:0007669"/>
    <property type="project" value="InterPro"/>
</dbReference>
<dbReference type="EMBL" id="CAJNOQ010000002">
    <property type="protein sequence ID" value="CAF0736714.1"/>
    <property type="molecule type" value="Genomic_DNA"/>
</dbReference>
<keyword evidence="12" id="KW-1185">Reference proteome</keyword>
<evidence type="ECO:0000256" key="1">
    <source>
        <dbReference type="ARBA" id="ARBA00004240"/>
    </source>
</evidence>
<dbReference type="EMBL" id="CAJOBC010000002">
    <property type="protein sequence ID" value="CAF3514693.1"/>
    <property type="molecule type" value="Genomic_DNA"/>
</dbReference>
<evidence type="ECO:0000313" key="12">
    <source>
        <dbReference type="Proteomes" id="UP000663829"/>
    </source>
</evidence>
<dbReference type="InterPro" id="IPR009011">
    <property type="entry name" value="Man6P_isomerase_rcpt-bd_dom_sf"/>
</dbReference>
<feature type="domain" description="MRH" evidence="9">
    <location>
        <begin position="358"/>
        <end position="482"/>
    </location>
</feature>
<organism evidence="10 12">
    <name type="scientific">Didymodactylos carnosus</name>
    <dbReference type="NCBI Taxonomy" id="1234261"/>
    <lineage>
        <taxon>Eukaryota</taxon>
        <taxon>Metazoa</taxon>
        <taxon>Spiralia</taxon>
        <taxon>Gnathifera</taxon>
        <taxon>Rotifera</taxon>
        <taxon>Eurotatoria</taxon>
        <taxon>Bdelloidea</taxon>
        <taxon>Philodinida</taxon>
        <taxon>Philodinidae</taxon>
        <taxon>Didymodactylos</taxon>
    </lineage>
</organism>
<evidence type="ECO:0000256" key="8">
    <source>
        <dbReference type="SAM" id="SignalP"/>
    </source>
</evidence>
<dbReference type="Gene3D" id="2.70.130.10">
    <property type="entry name" value="Mannose-6-phosphate receptor binding domain"/>
    <property type="match status" value="2"/>
</dbReference>
<dbReference type="Proteomes" id="UP000681722">
    <property type="component" value="Unassembled WGS sequence"/>
</dbReference>
<dbReference type="InterPro" id="IPR045149">
    <property type="entry name" value="OS-9-like"/>
</dbReference>
<keyword evidence="4" id="KW-1015">Disulfide bond</keyword>
<evidence type="ECO:0000313" key="11">
    <source>
        <dbReference type="EMBL" id="CAF3514693.1"/>
    </source>
</evidence>
<feature type="chain" id="PRO_5036222440" description="Endoplasmic reticulum lectin 1" evidence="8">
    <location>
        <begin position="26"/>
        <end position="505"/>
    </location>
</feature>
<comment type="function">
    <text evidence="5">Probable lectin that binds selectively to improperly folded lumenal proteins. May function in endoplasmic reticulum quality control and endoplasmic reticulum-associated degradation (ERAD) of both non-glycosylated proteins and glycoproteins.</text>
</comment>
<keyword evidence="2 8" id="KW-0732">Signal</keyword>
<evidence type="ECO:0000256" key="3">
    <source>
        <dbReference type="ARBA" id="ARBA00022824"/>
    </source>
</evidence>
<dbReference type="InterPro" id="IPR012913">
    <property type="entry name" value="OS9-like_dom"/>
</dbReference>
<evidence type="ECO:0000259" key="9">
    <source>
        <dbReference type="PROSITE" id="PS51914"/>
    </source>
</evidence>
<dbReference type="OrthoDB" id="239053at2759"/>
<dbReference type="SUPFAM" id="SSF50911">
    <property type="entry name" value="Mannose 6-phosphate receptor domain"/>
    <property type="match status" value="2"/>
</dbReference>
<dbReference type="PROSITE" id="PS51914">
    <property type="entry name" value="MRH"/>
    <property type="match status" value="2"/>
</dbReference>
<dbReference type="PANTHER" id="PTHR15414">
    <property type="entry name" value="OS-9-RELATED"/>
    <property type="match status" value="1"/>
</dbReference>
<accession>A0A813NBC5</accession>
<dbReference type="GO" id="GO:0005788">
    <property type="term" value="C:endoplasmic reticulum lumen"/>
    <property type="evidence" value="ECO:0007669"/>
    <property type="project" value="TreeGrafter"/>
</dbReference>
<gene>
    <name evidence="10" type="ORF">GPM918_LOCUS24</name>
    <name evidence="11" type="ORF">SRO942_LOCUS25</name>
</gene>
<evidence type="ECO:0000256" key="5">
    <source>
        <dbReference type="ARBA" id="ARBA00037585"/>
    </source>
</evidence>
<evidence type="ECO:0000256" key="2">
    <source>
        <dbReference type="ARBA" id="ARBA00022729"/>
    </source>
</evidence>
<protein>
    <recommendedName>
        <fullName evidence="6">Endoplasmic reticulum lectin 1</fullName>
    </recommendedName>
    <alternativeName>
        <fullName evidence="7">ER lectin</fullName>
    </alternativeName>
</protein>
<dbReference type="AlphaFoldDB" id="A0A813NBC5"/>
<dbReference type="InterPro" id="IPR044865">
    <property type="entry name" value="MRH_dom"/>
</dbReference>
<sequence length="505" mass="57836">MFRLRCEMLILPLVLFVVLISYGHTTLDDEILYDITWQPELPELPLENELTVVSKRKEKYTCSLPNVRTIQPASSDNVALSDVESLLEALHSKKLCSYRMDTYWSYELCHGMHIRQYHEIKVAGKKSTPQEYFLGYYQFQKQDTISDADGKQIIKIYHKVIDGRNTPTLPVRYTDGTPCDINSNQPRETLVLYVCDDKGNNGILGFEEVSSCYYELIVASRWLCTLPAFTALETIRQSISCYPKENARQKPRNLRKLEYEKQQSWKKGGRTQFTITNMHGTTFIVSYELEEDADVDAIAEAVIKSASKSIPQLVQQEQAQAANTPLNQDGEHVEDTHVIGTLGNDVDKEFIEGFLSGRECLPGGTGWWKYEICYGKHLIQFHEDGMHRTSVLLGKWNQEKHINWINANPKKRPLANVNKRTFISLYYTDGDVCDLTKKPRVAEVKLRCIKKTEKSHATSVYLVEPEPCSYVMGIESHLFCNIVQYTDEYGIPDKEKINAILNNGS</sequence>
<name>A0A813NBC5_9BILA</name>
<comment type="caution">
    <text evidence="10">The sequence shown here is derived from an EMBL/GenBank/DDBJ whole genome shotgun (WGS) entry which is preliminary data.</text>
</comment>
<dbReference type="Proteomes" id="UP000663829">
    <property type="component" value="Unassembled WGS sequence"/>
</dbReference>
<evidence type="ECO:0000256" key="7">
    <source>
        <dbReference type="ARBA" id="ARBA00041661"/>
    </source>
</evidence>
<proteinExistence type="predicted"/>
<dbReference type="FunFam" id="2.70.130.10:FF:000001">
    <property type="entry name" value="Endoplasmic reticulum lectin 1"/>
    <property type="match status" value="1"/>
</dbReference>
<feature type="domain" description="MRH" evidence="9">
    <location>
        <begin position="94"/>
        <end position="226"/>
    </location>
</feature>
<comment type="subcellular location">
    <subcellularLocation>
        <location evidence="1">Endoplasmic reticulum</location>
    </subcellularLocation>
</comment>
<evidence type="ECO:0000256" key="6">
    <source>
        <dbReference type="ARBA" id="ARBA00041108"/>
    </source>
</evidence>
<dbReference type="PANTHER" id="PTHR15414:SF0">
    <property type="entry name" value="ENDOPLASMIC RETICULUM LECTIN 1"/>
    <property type="match status" value="1"/>
</dbReference>
<feature type="signal peptide" evidence="8">
    <location>
        <begin position="1"/>
        <end position="25"/>
    </location>
</feature>
<dbReference type="GO" id="GO:0030970">
    <property type="term" value="P:retrograde protein transport, ER to cytosol"/>
    <property type="evidence" value="ECO:0007669"/>
    <property type="project" value="TreeGrafter"/>
</dbReference>
<evidence type="ECO:0000256" key="4">
    <source>
        <dbReference type="ARBA" id="ARBA00023157"/>
    </source>
</evidence>